<proteinExistence type="predicted"/>
<dbReference type="EMBL" id="JH660663">
    <property type="protein sequence ID" value="EIM31790.1"/>
    <property type="molecule type" value="Genomic_DNA"/>
</dbReference>
<sequence>MRFIAIATSVICLSASAQSVDLGVEGLLACLEFLPLRPACTVSHSLLDSLVKTGG</sequence>
<accession>I4Z6E8</accession>
<protein>
    <submittedName>
        <fullName evidence="1">Uncharacterized protein</fullName>
    </submittedName>
</protein>
<dbReference type="RefSeq" id="WP_009453116.1">
    <property type="nucleotide sequence ID" value="NZ_JH660663.1"/>
</dbReference>
<dbReference type="GeneID" id="92352463"/>
<dbReference type="HOGENOM" id="CLU_3026782_0_0_4"/>
<keyword evidence="2" id="KW-1185">Reference proteome</keyword>
<dbReference type="AlphaFoldDB" id="I4Z6E8"/>
<evidence type="ECO:0000313" key="2">
    <source>
        <dbReference type="Proteomes" id="UP000053899"/>
    </source>
</evidence>
<gene>
    <name evidence="1" type="ORF">LepocDRAFT_00005320</name>
</gene>
<evidence type="ECO:0000313" key="1">
    <source>
        <dbReference type="EMBL" id="EIM31790.1"/>
    </source>
</evidence>
<reference evidence="1 2" key="1">
    <citation type="submission" date="2012-04" db="EMBL/GenBank/DDBJ databases">
        <title>Improved High-Quality Draft sequence of Leptothrix ochracea L12.</title>
        <authorList>
            <consortium name="US DOE Joint Genome Institute"/>
            <person name="Lucas S."/>
            <person name="Han J."/>
            <person name="Lapidus A."/>
            <person name="Cheng J.-F."/>
            <person name="Goodwin L."/>
            <person name="Pitluck S."/>
            <person name="Peters L."/>
            <person name="Zeytun A."/>
            <person name="Detter J.C."/>
            <person name="Han C."/>
            <person name="Tapia R."/>
            <person name="Land M."/>
            <person name="Hauser L."/>
            <person name="Kyrpides N."/>
            <person name="Ivanova N."/>
            <person name="Pagani I."/>
            <person name="Stepanauskas R."/>
            <person name="Masland D."/>
            <person name="Poulton N."/>
            <person name="Emerson D."/>
            <person name="Fleming E."/>
            <person name="Woyke T."/>
        </authorList>
    </citation>
    <scope>NUCLEOTIDE SEQUENCE [LARGE SCALE GENOMIC DNA]</scope>
    <source>
        <strain evidence="1 2">L12</strain>
    </source>
</reference>
<dbReference type="Proteomes" id="UP000053899">
    <property type="component" value="Unassembled WGS sequence"/>
</dbReference>
<organism evidence="1 2">
    <name type="scientific">Leptothrix ochracea L12</name>
    <dbReference type="NCBI Taxonomy" id="735332"/>
    <lineage>
        <taxon>Bacteria</taxon>
        <taxon>Pseudomonadati</taxon>
        <taxon>Pseudomonadota</taxon>
        <taxon>Betaproteobacteria</taxon>
        <taxon>Burkholderiales</taxon>
        <taxon>Sphaerotilaceae</taxon>
        <taxon>Leptothrix</taxon>
    </lineage>
</organism>
<name>I4Z6E8_9BURK</name>